<organism evidence="2 3">
    <name type="scientific">Tritonibacter scottomollicae</name>
    <name type="common">Epibacterium scottomollicae</name>
    <dbReference type="NCBI Taxonomy" id="483013"/>
    <lineage>
        <taxon>Bacteria</taxon>
        <taxon>Pseudomonadati</taxon>
        <taxon>Pseudomonadota</taxon>
        <taxon>Alphaproteobacteria</taxon>
        <taxon>Rhodobacterales</taxon>
        <taxon>Paracoccaceae</taxon>
        <taxon>Tritonibacter</taxon>
    </lineage>
</organism>
<gene>
    <name evidence="2" type="ORF">CLV89_101283</name>
</gene>
<dbReference type="EMBL" id="PVUF01000001">
    <property type="protein sequence ID" value="PRZ50067.1"/>
    <property type="molecule type" value="Genomic_DNA"/>
</dbReference>
<name>A0A2T1ANH9_TRISK</name>
<feature type="region of interest" description="Disordered" evidence="1">
    <location>
        <begin position="30"/>
        <end position="51"/>
    </location>
</feature>
<dbReference type="Proteomes" id="UP000237718">
    <property type="component" value="Unassembled WGS sequence"/>
</dbReference>
<sequence>MFLLPCPFAQRATSGPAGWAGNARPVGGGADWQSASGMGVARPIGRTGGSS</sequence>
<proteinExistence type="predicted"/>
<evidence type="ECO:0000313" key="2">
    <source>
        <dbReference type="EMBL" id="PRZ50067.1"/>
    </source>
</evidence>
<accession>A0A2T1ANH9</accession>
<reference evidence="2 3" key="1">
    <citation type="submission" date="2018-03" db="EMBL/GenBank/DDBJ databases">
        <title>Genomic Encyclopedia of Archaeal and Bacterial Type Strains, Phase II (KMG-II): from individual species to whole genera.</title>
        <authorList>
            <person name="Goeker M."/>
        </authorList>
    </citation>
    <scope>NUCLEOTIDE SEQUENCE [LARGE SCALE GENOMIC DNA]</scope>
    <source>
        <strain evidence="2 3">DSM 25328</strain>
    </source>
</reference>
<dbReference type="AlphaFoldDB" id="A0A2T1ANH9"/>
<evidence type="ECO:0000313" key="3">
    <source>
        <dbReference type="Proteomes" id="UP000237718"/>
    </source>
</evidence>
<evidence type="ECO:0000256" key="1">
    <source>
        <dbReference type="SAM" id="MobiDB-lite"/>
    </source>
</evidence>
<protein>
    <submittedName>
        <fullName evidence="2">Uncharacterized protein</fullName>
    </submittedName>
</protein>
<comment type="caution">
    <text evidence="2">The sequence shown here is derived from an EMBL/GenBank/DDBJ whole genome shotgun (WGS) entry which is preliminary data.</text>
</comment>